<accession>A0A543I8Z6</accession>
<dbReference type="EMBL" id="VFPO01000001">
    <property type="protein sequence ID" value="TQM67058.1"/>
    <property type="molecule type" value="Genomic_DNA"/>
</dbReference>
<organism evidence="3 4">
    <name type="scientific">Actinomadura hallensis</name>
    <dbReference type="NCBI Taxonomy" id="337895"/>
    <lineage>
        <taxon>Bacteria</taxon>
        <taxon>Bacillati</taxon>
        <taxon>Actinomycetota</taxon>
        <taxon>Actinomycetes</taxon>
        <taxon>Streptosporangiales</taxon>
        <taxon>Thermomonosporaceae</taxon>
        <taxon>Actinomadura</taxon>
    </lineage>
</organism>
<name>A0A543I8Z6_9ACTN</name>
<reference evidence="3 4" key="1">
    <citation type="submission" date="2019-06" db="EMBL/GenBank/DDBJ databases">
        <title>Sequencing the genomes of 1000 actinobacteria strains.</title>
        <authorList>
            <person name="Klenk H.-P."/>
        </authorList>
    </citation>
    <scope>NUCLEOTIDE SEQUENCE [LARGE SCALE GENOMIC DNA]</scope>
    <source>
        <strain evidence="3 4">DSM 45043</strain>
    </source>
</reference>
<dbReference type="SUPFAM" id="SSF56801">
    <property type="entry name" value="Acetyl-CoA synthetase-like"/>
    <property type="match status" value="1"/>
</dbReference>
<dbReference type="PANTHER" id="PTHR43767">
    <property type="entry name" value="LONG-CHAIN-FATTY-ACID--COA LIGASE"/>
    <property type="match status" value="1"/>
</dbReference>
<evidence type="ECO:0000256" key="1">
    <source>
        <dbReference type="SAM" id="MobiDB-lite"/>
    </source>
</evidence>
<evidence type="ECO:0000259" key="2">
    <source>
        <dbReference type="Pfam" id="PF00501"/>
    </source>
</evidence>
<dbReference type="InterPro" id="IPR020845">
    <property type="entry name" value="AMP-binding_CS"/>
</dbReference>
<dbReference type="Proteomes" id="UP000316706">
    <property type="component" value="Unassembled WGS sequence"/>
</dbReference>
<proteinExistence type="predicted"/>
<dbReference type="AlphaFoldDB" id="A0A543I8Z6"/>
<protein>
    <submittedName>
        <fullName evidence="3">Acyl-CoA synthetase (AMP-forming)/AMP-acid ligase II</fullName>
    </submittedName>
</protein>
<dbReference type="InterPro" id="IPR050237">
    <property type="entry name" value="ATP-dep_AMP-bd_enzyme"/>
</dbReference>
<gene>
    <name evidence="3" type="ORF">FHX41_0655</name>
</gene>
<keyword evidence="3" id="KW-0436">Ligase</keyword>
<dbReference type="GO" id="GO:0016878">
    <property type="term" value="F:acid-thiol ligase activity"/>
    <property type="evidence" value="ECO:0007669"/>
    <property type="project" value="UniProtKB-ARBA"/>
</dbReference>
<comment type="caution">
    <text evidence="3">The sequence shown here is derived from an EMBL/GenBank/DDBJ whole genome shotgun (WGS) entry which is preliminary data.</text>
</comment>
<keyword evidence="4" id="KW-1185">Reference proteome</keyword>
<feature type="region of interest" description="Disordered" evidence="1">
    <location>
        <begin position="146"/>
        <end position="187"/>
    </location>
</feature>
<sequence>MGLHGRRLSGRRIELGTLFEDVAARGRTTAVHLSRPLDIAPGMGTVLDPRSLARLVRTAAGWFAAAGVEPGDRVAVSKRDHLDLVLLCCAAARLGAVPVPLPASLEPDVLDVLLKRLDPALLVVDAARRAETRGTGFAARRTLVLGHASPSGGEDPSEPPDPSVLSLDDVRGHGPPPPRRPRADDPLVILPTSGTTGVPKLVAHSTRTLLRRLAAFEAQRWPVLGSRPDDVVAASFSFATGRALTWTAAVSALGPAAVVVVTSADWDEARGPLEEHRPTILEAQPSTFVRWRPYARSGAFDRVRLYVSAFDAVHPPTVRAFLAATRHPRPIWVQGWGRTETGPLTFRVLTRRALRTRRGGHPATRDLGRPVPGRTRLRVLDRETLRPVPRGVPGLLVCSTGALCLDYVGERERYLRKRSGRWFVTGDLGVLTRSGRLLLLGREADALPAAGCLEMEDLIEDRLPGVAECVVLGVPGGPAQPVLVVENGPRLDPHRWRDAVSDLPELAEPVLVERERLPRTATGKVRRAALREQLGLPPRTHGTGRWT</sequence>
<dbReference type="InterPro" id="IPR000873">
    <property type="entry name" value="AMP-dep_synth/lig_dom"/>
</dbReference>
<evidence type="ECO:0000313" key="4">
    <source>
        <dbReference type="Proteomes" id="UP000316706"/>
    </source>
</evidence>
<dbReference type="PANTHER" id="PTHR43767:SF1">
    <property type="entry name" value="NONRIBOSOMAL PEPTIDE SYNTHASE PES1 (EUROFUNG)-RELATED"/>
    <property type="match status" value="1"/>
</dbReference>
<dbReference type="InterPro" id="IPR042099">
    <property type="entry name" value="ANL_N_sf"/>
</dbReference>
<dbReference type="PROSITE" id="PS00455">
    <property type="entry name" value="AMP_BINDING"/>
    <property type="match status" value="1"/>
</dbReference>
<evidence type="ECO:0000313" key="3">
    <source>
        <dbReference type="EMBL" id="TQM67058.1"/>
    </source>
</evidence>
<dbReference type="Gene3D" id="3.30.300.30">
    <property type="match status" value="1"/>
</dbReference>
<feature type="domain" description="AMP-dependent synthetase/ligase" evidence="2">
    <location>
        <begin position="50"/>
        <end position="402"/>
    </location>
</feature>
<dbReference type="Gene3D" id="3.40.50.12780">
    <property type="entry name" value="N-terminal domain of ligase-like"/>
    <property type="match status" value="1"/>
</dbReference>
<dbReference type="InterPro" id="IPR045851">
    <property type="entry name" value="AMP-bd_C_sf"/>
</dbReference>
<dbReference type="Pfam" id="PF00501">
    <property type="entry name" value="AMP-binding"/>
    <property type="match status" value="1"/>
</dbReference>